<comment type="caution">
    <text evidence="1">The sequence shown here is derived from an EMBL/GenBank/DDBJ whole genome shotgun (WGS) entry which is preliminary data.</text>
</comment>
<gene>
    <name evidence="2" type="ORF">E4633_11485</name>
    <name evidence="1" type="ORF">E4633_15875</name>
</gene>
<dbReference type="RefSeq" id="WP_135870368.1">
    <property type="nucleotide sequence ID" value="NZ_SRSC01000002.1"/>
</dbReference>
<keyword evidence="3" id="KW-1185">Reference proteome</keyword>
<dbReference type="AlphaFoldDB" id="A0A4S1CAY9"/>
<protein>
    <submittedName>
        <fullName evidence="1">Uncharacterized protein</fullName>
    </submittedName>
</protein>
<dbReference type="Proteomes" id="UP000306416">
    <property type="component" value="Unassembled WGS sequence"/>
</dbReference>
<name>A0A4S1CAY9_9BACT</name>
<evidence type="ECO:0000313" key="3">
    <source>
        <dbReference type="Proteomes" id="UP000306416"/>
    </source>
</evidence>
<evidence type="ECO:0000313" key="2">
    <source>
        <dbReference type="EMBL" id="TGU72901.1"/>
    </source>
</evidence>
<dbReference type="EMBL" id="SRSC01000002">
    <property type="protein sequence ID" value="TGU72901.1"/>
    <property type="molecule type" value="Genomic_DNA"/>
</dbReference>
<sequence length="81" mass="9668">MQRFCESIRVAAVFSPGTRVKPVWFEWRRQRHAVTRWPYFWKDNLGGATRLHFAVCDDSNLYEIVYDTSDQNWTLVGVEEQ</sequence>
<accession>A0A4S1CAY9</accession>
<evidence type="ECO:0000313" key="1">
    <source>
        <dbReference type="EMBL" id="TGU70481.1"/>
    </source>
</evidence>
<dbReference type="EMBL" id="SRSC01000004">
    <property type="protein sequence ID" value="TGU70481.1"/>
    <property type="molecule type" value="Genomic_DNA"/>
</dbReference>
<proteinExistence type="predicted"/>
<organism evidence="1 3">
    <name type="scientific">Geomonas terrae</name>
    <dbReference type="NCBI Taxonomy" id="2562681"/>
    <lineage>
        <taxon>Bacteria</taxon>
        <taxon>Pseudomonadati</taxon>
        <taxon>Thermodesulfobacteriota</taxon>
        <taxon>Desulfuromonadia</taxon>
        <taxon>Geobacterales</taxon>
        <taxon>Geobacteraceae</taxon>
        <taxon>Geomonas</taxon>
    </lineage>
</organism>
<reference evidence="1 3" key="1">
    <citation type="submission" date="2019-04" db="EMBL/GenBank/DDBJ databases">
        <title>Geobacter oryzae sp. nov., ferric-reducing bacteria isolated from paddy soil.</title>
        <authorList>
            <person name="Xu Z."/>
            <person name="Masuda Y."/>
            <person name="Itoh H."/>
            <person name="Senoo K."/>
        </authorList>
    </citation>
    <scope>NUCLEOTIDE SEQUENCE [LARGE SCALE GENOMIC DNA]</scope>
    <source>
        <strain evidence="1 3">Red111</strain>
    </source>
</reference>